<accession>A0A268P4J4</accession>
<organism evidence="1 2">
    <name type="scientific">Shouchella clausii</name>
    <name type="common">Alkalihalobacillus clausii</name>
    <dbReference type="NCBI Taxonomy" id="79880"/>
    <lineage>
        <taxon>Bacteria</taxon>
        <taxon>Bacillati</taxon>
        <taxon>Bacillota</taxon>
        <taxon>Bacilli</taxon>
        <taxon>Bacillales</taxon>
        <taxon>Bacillaceae</taxon>
        <taxon>Shouchella</taxon>
    </lineage>
</organism>
<evidence type="ECO:0000313" key="2">
    <source>
        <dbReference type="Proteomes" id="UP000216207"/>
    </source>
</evidence>
<reference evidence="1 2" key="1">
    <citation type="submission" date="2017-07" db="EMBL/GenBank/DDBJ databases">
        <title>Isolation and whole genome analysis of endospore-forming bacteria from heroin.</title>
        <authorList>
            <person name="Kalinowski J."/>
            <person name="Ahrens B."/>
            <person name="Al-Dilaimi A."/>
            <person name="Winkler A."/>
            <person name="Wibberg D."/>
            <person name="Schleenbecker U."/>
            <person name="Ruckert C."/>
            <person name="Wolfel R."/>
            <person name="Grass G."/>
        </authorList>
    </citation>
    <scope>NUCLEOTIDE SEQUENCE [LARGE SCALE GENOMIC DNA]</scope>
    <source>
        <strain evidence="1 2">7539</strain>
    </source>
</reference>
<comment type="caution">
    <text evidence="1">The sequence shown here is derived from an EMBL/GenBank/DDBJ whole genome shotgun (WGS) entry which is preliminary data.</text>
</comment>
<evidence type="ECO:0000313" key="1">
    <source>
        <dbReference type="EMBL" id="PAE90684.1"/>
    </source>
</evidence>
<name>A0A268P4J4_SHOCL</name>
<proteinExistence type="predicted"/>
<sequence>MSPISFLAVRHQRAGSHFARRNESMKQLLASCIAICAVLFLSACFLPQEQRAENQIAYPDQLAAVQTAVDQFREDTGVLPITNFDENTHEYQRYTVDFRQLVPRYMQQPPGTAFENGGTHQYTLINVEEDPEVKVLDVTAMNVVRDLQQRIYDYMREHTYAPIGEALDYNLFTLDYKALGYSEEPYVASPYNQTSLPLLFTNEGEVVIDYLLDLKMAEQEKDFEEGVDLRRYLYEDSPFLPLYSVPYSLDEEGNIQYDTRFYD</sequence>
<dbReference type="AlphaFoldDB" id="A0A268P4J4"/>
<gene>
    <name evidence="1" type="ORF">CHH72_02045</name>
</gene>
<evidence type="ECO:0008006" key="3">
    <source>
        <dbReference type="Google" id="ProtNLM"/>
    </source>
</evidence>
<dbReference type="OMA" id="YPIDFNR"/>
<dbReference type="EMBL" id="NPCC01000004">
    <property type="protein sequence ID" value="PAE90684.1"/>
    <property type="molecule type" value="Genomic_DNA"/>
</dbReference>
<dbReference type="Proteomes" id="UP000216207">
    <property type="component" value="Unassembled WGS sequence"/>
</dbReference>
<protein>
    <recommendedName>
        <fullName evidence="3">DUF3939 domain-containing protein</fullName>
    </recommendedName>
</protein>